<keyword evidence="11" id="KW-1185">Reference proteome</keyword>
<dbReference type="Gene3D" id="1.20.5.170">
    <property type="match status" value="1"/>
</dbReference>
<feature type="region of interest" description="Disordered" evidence="8">
    <location>
        <begin position="1235"/>
        <end position="1317"/>
    </location>
</feature>
<protein>
    <recommendedName>
        <fullName evidence="5">Nestin</fullName>
    </recommendedName>
</protein>
<evidence type="ECO:0000256" key="6">
    <source>
        <dbReference type="RuleBase" id="RU000685"/>
    </source>
</evidence>
<feature type="coiled-coil region" evidence="7">
    <location>
        <begin position="212"/>
        <end position="285"/>
    </location>
</feature>
<feature type="compositionally biased region" description="Acidic residues" evidence="8">
    <location>
        <begin position="1732"/>
        <end position="1745"/>
    </location>
</feature>
<dbReference type="FunFam" id="1.20.5.170:FF:000081">
    <property type="entry name" value="Nestin"/>
    <property type="match status" value="1"/>
</dbReference>
<dbReference type="GO" id="GO:0051402">
    <property type="term" value="P:neuron apoptotic process"/>
    <property type="evidence" value="ECO:0007669"/>
    <property type="project" value="Ensembl"/>
</dbReference>
<reference evidence="10" key="1">
    <citation type="submission" date="2025-08" db="UniProtKB">
        <authorList>
            <consortium name="Ensembl"/>
        </authorList>
    </citation>
    <scope>IDENTIFICATION</scope>
</reference>
<dbReference type="GO" id="GO:0005737">
    <property type="term" value="C:cytoplasm"/>
    <property type="evidence" value="ECO:0007669"/>
    <property type="project" value="Ensembl"/>
</dbReference>
<evidence type="ECO:0000259" key="9">
    <source>
        <dbReference type="PROSITE" id="PS51842"/>
    </source>
</evidence>
<feature type="region of interest" description="Disordered" evidence="8">
    <location>
        <begin position="1787"/>
        <end position="1846"/>
    </location>
</feature>
<feature type="region of interest" description="Disordered" evidence="8">
    <location>
        <begin position="1377"/>
        <end position="1618"/>
    </location>
</feature>
<keyword evidence="2" id="KW-0524">Neurogenesis</keyword>
<dbReference type="InterPro" id="IPR018039">
    <property type="entry name" value="IF_conserved"/>
</dbReference>
<feature type="compositionally biased region" description="Basic and acidic residues" evidence="8">
    <location>
        <begin position="1405"/>
        <end position="1419"/>
    </location>
</feature>
<keyword evidence="1 6" id="KW-0403">Intermediate filament</keyword>
<sequence length="1846" mass="205948">MEGCVGEESFQLWELNRRLEAYLSRVKALEEQNELLSGELRGLRAQSGDASWRARADDELAALRALVDERWREKHAAEVERDNLAEELEGVAGRCQQLLLARERTAEEAACSRRAVEAEQCAQGWLSTQAADLERELEAMRAAHEEERAYLHAQVSCAPREPPALPRGPPGRVPEVEELARRLGDEWRGAVRGYQERVAHMESSLGQARERLGRAVQGARESRRELQQLQAERSGLQERRAALQRRLEGCWQDRLRATEKFQLAVEALEQEKQGLQSQIAQVLEGRQQLAHLKMSLSLEVATYRTLLEAENSRLQTPGFGSQASLDFQEPKLQLHFLGTPEGHRLGPVLPVLSPTPLPSLLPYTLETPEPVFLKTQEFLQAHTPTLASTPIPPTPQALCPATNAEVRAQDAPLSLLQTQGGKPQTPEPRWDEAKVAVPASNLLGLEEPGGKHTGHFPEDQAALAPSVNFDQPTLEAKDGEPNGSRVSIIFQEDEGQILELVEKEAAIEVKVESSLGQETREEGGLEEIQDFQDPLGKETLKAVGEEPLISLKIQGHEAPGKENLKSLRSIEENSETLKSLEKVKQTLLKPLEEKDMEAEGILEKEVPELPNLGKEDLRIVDQELVTSPEGTLETVSFLGKENQRVEGYPDENIESFKKSQHLLGYQEAVNHETLRSPTNEDQEPLRSVEEEEQVIVKPLERENQEPLKSLEEEEQVIVKPLERENQEPLKSLEEEEQVIVRPPEKENRELLGSAEEDERIVEPLEVVNKESLGYLKEEEQVIVKPLEKENQEPLRSLEEEEQVIVKPLERENQEPLNSLEEQVIGRLIEKENPEPLRSLEEEEEVIVKPLEKDNQEPLRSLEEEGQVIVKPLERENQEPLNSLEEQPLRSLEEEEEVIVKPLEKDNQEPLRSLEEEGQVIVKPLERENQEPLNSLEEQVIGRLIEKENPEPLRSLEEEEEVIVKPLEKENQEPLRSLEEEEQVTEMLKKEDQYSLKSLGDEDQVIFRPLEKENQESLRSLGEQGQEIQRFLEQAAPQTLSAVEKEDQMAVRSPEKVNPGLLQSLGNNQEIVSFLEKENQELLTPLKESIETVQSLETEDLEPLKIIGEKDLEILNSLEAQKSLWSVGEMNRETMKPLENEIQKPLEYVEENEETPHPLEKENQDLRSLHKWDLETVQSPEWAEKESQQHLEVEECLEVGENLELLRSLEEGQELLMSAHQLRWKDMVEDQALGQDLPLGRTGMDSEDQEKLYLSGQGGKEEVKEQGGLQLDATGEAWRPGSPEPKERRIPAEEASRKEDQLEQMGTPGLPTAQGKPKVTELVLEDEDIARGGDHASLEVTLGSEATRAGLGLTQEVVGLGDPGHLAREEAIQPPLREECLEVERVQDLEGPGKDRKEAEFLEWPKTSRDPLEPPKHCEVPEPVASWGEEEALAAEISGHEGSDSSPSRPPETEENEVAEPELGLPDSRPTESHLPTLVLEDALGLQPQGEGSREAGWGQAEALEGVEAEQQFGPGEDSEALQDWEESKEDSEADELGETLPDSTPLGFYLSSPTSPPWDLAGQQRLSPQGEATKKGWDPAVLGPQGLGDVEEEQGHDSDLSEEFEDLGTETSLLPGVPREVAEPLGQVPPLLESACWDQGGESDGFADEEESGEEGEDEEHKAGMELGVQWWGPGPTVGGLQAQDRFQRGNIQEHEAVGVSGPWDDSLSGAEADVSVTALEIKSQDAAEPSGSEESDSVSLEMEDQMSGREVKGIGTWVGSTSGINGQGPNLEESEHVNGRVINGLELSEGQGTHGDQDEGLPLQEEEGSTLKTPWVGSPVHLVPSQFPKYPPREADRDSWSSGED</sequence>
<feature type="compositionally biased region" description="Acidic residues" evidence="8">
    <location>
        <begin position="1645"/>
        <end position="1658"/>
    </location>
</feature>
<comment type="function">
    <text evidence="4">Required for brain and eye development. Promotes the disassembly of phosphorylated vimentin intermediate filaments (IF) during mitosis and may play a role in the trafficking and distribution of IF proteins and other cellular factors to daughter cells during progenitor cell division. Required for survival, renewal and mitogen-stimulated proliferation of neural progenitor cells.</text>
</comment>
<comment type="similarity">
    <text evidence="6">Belongs to the intermediate filament family.</text>
</comment>
<dbReference type="GO" id="GO:0007399">
    <property type="term" value="P:nervous system development"/>
    <property type="evidence" value="ECO:0007669"/>
    <property type="project" value="UniProtKB-KW"/>
</dbReference>
<gene>
    <name evidence="10" type="primary">Nes</name>
</gene>
<dbReference type="GO" id="GO:0031730">
    <property type="term" value="F:CCR5 chemokine receptor binding"/>
    <property type="evidence" value="ECO:0007669"/>
    <property type="project" value="TreeGrafter"/>
</dbReference>
<dbReference type="InterPro" id="IPR031211">
    <property type="entry name" value="Nestin"/>
</dbReference>
<dbReference type="Gene3D" id="1.20.5.1160">
    <property type="entry name" value="Vasodilator-stimulated phosphoprotein"/>
    <property type="match status" value="1"/>
</dbReference>
<evidence type="ECO:0000256" key="5">
    <source>
        <dbReference type="ARBA" id="ARBA00072273"/>
    </source>
</evidence>
<feature type="region of interest" description="Disordered" evidence="8">
    <location>
        <begin position="668"/>
        <end position="691"/>
    </location>
</feature>
<dbReference type="GO" id="GO:0005882">
    <property type="term" value="C:intermediate filament"/>
    <property type="evidence" value="ECO:0007669"/>
    <property type="project" value="UniProtKB-KW"/>
</dbReference>
<evidence type="ECO:0000256" key="2">
    <source>
        <dbReference type="ARBA" id="ARBA00022902"/>
    </source>
</evidence>
<feature type="region of interest" description="Disordered" evidence="8">
    <location>
        <begin position="1633"/>
        <end position="1661"/>
    </location>
</feature>
<feature type="compositionally biased region" description="Basic and acidic residues" evidence="8">
    <location>
        <begin position="1042"/>
        <end position="1054"/>
    </location>
</feature>
<dbReference type="OMA" id="CQEVENQ"/>
<dbReference type="InterPro" id="IPR039008">
    <property type="entry name" value="IF_rod_dom"/>
</dbReference>
<name>A0A8C6QES4_NANGA</name>
<evidence type="ECO:0000256" key="8">
    <source>
        <dbReference type="SAM" id="MobiDB-lite"/>
    </source>
</evidence>
<evidence type="ECO:0000256" key="1">
    <source>
        <dbReference type="ARBA" id="ARBA00022754"/>
    </source>
</evidence>
<evidence type="ECO:0000313" key="11">
    <source>
        <dbReference type="Proteomes" id="UP000694381"/>
    </source>
</evidence>
<keyword evidence="3 7" id="KW-0175">Coiled coil</keyword>
<feature type="region of interest" description="Disordered" evidence="8">
    <location>
        <begin position="1039"/>
        <end position="1061"/>
    </location>
</feature>
<dbReference type="GO" id="GO:0043524">
    <property type="term" value="P:negative regulation of neuron apoptotic process"/>
    <property type="evidence" value="ECO:0007669"/>
    <property type="project" value="Ensembl"/>
</dbReference>
<evidence type="ECO:0000256" key="7">
    <source>
        <dbReference type="SAM" id="Coils"/>
    </source>
</evidence>
<dbReference type="GO" id="GO:0048858">
    <property type="term" value="P:cell projection morphogenesis"/>
    <property type="evidence" value="ECO:0007669"/>
    <property type="project" value="Ensembl"/>
</dbReference>
<evidence type="ECO:0000313" key="10">
    <source>
        <dbReference type="Ensembl" id="ENSNGAP00000002206.1"/>
    </source>
</evidence>
<dbReference type="PROSITE" id="PS51842">
    <property type="entry name" value="IF_ROD_2"/>
    <property type="match status" value="1"/>
</dbReference>
<dbReference type="GO" id="GO:0072089">
    <property type="term" value="P:stem cell proliferation"/>
    <property type="evidence" value="ECO:0007669"/>
    <property type="project" value="Ensembl"/>
</dbReference>
<dbReference type="PROSITE" id="PS00226">
    <property type="entry name" value="IF_ROD_1"/>
    <property type="match status" value="1"/>
</dbReference>
<feature type="compositionally biased region" description="Acidic residues" evidence="8">
    <location>
        <begin position="1516"/>
        <end position="1537"/>
    </location>
</feature>
<dbReference type="PANTHER" id="PTHR47051:SF1">
    <property type="entry name" value="NESTIN"/>
    <property type="match status" value="1"/>
</dbReference>
<dbReference type="Ensembl" id="ENSNGAT00000002402.1">
    <property type="protein sequence ID" value="ENSNGAP00000002206.1"/>
    <property type="gene ID" value="ENSNGAG00000001763.1"/>
</dbReference>
<feature type="compositionally biased region" description="Basic and acidic residues" evidence="8">
    <location>
        <begin position="1377"/>
        <end position="1399"/>
    </location>
</feature>
<dbReference type="GO" id="GO:0000086">
    <property type="term" value="P:G2/M transition of mitotic cell cycle"/>
    <property type="evidence" value="ECO:0007669"/>
    <property type="project" value="Ensembl"/>
</dbReference>
<feature type="coiled-coil region" evidence="7">
    <location>
        <begin position="12"/>
        <end position="46"/>
    </location>
</feature>
<dbReference type="PANTHER" id="PTHR47051">
    <property type="entry name" value="NESTIN"/>
    <property type="match status" value="1"/>
</dbReference>
<organism evidence="10 11">
    <name type="scientific">Nannospalax galili</name>
    <name type="common">Northern Israeli blind subterranean mole rat</name>
    <name type="synonym">Spalax galili</name>
    <dbReference type="NCBI Taxonomy" id="1026970"/>
    <lineage>
        <taxon>Eukaryota</taxon>
        <taxon>Metazoa</taxon>
        <taxon>Chordata</taxon>
        <taxon>Craniata</taxon>
        <taxon>Vertebrata</taxon>
        <taxon>Euteleostomi</taxon>
        <taxon>Mammalia</taxon>
        <taxon>Eutheria</taxon>
        <taxon>Euarchontoglires</taxon>
        <taxon>Glires</taxon>
        <taxon>Rodentia</taxon>
        <taxon>Myomorpha</taxon>
        <taxon>Muroidea</taxon>
        <taxon>Spalacidae</taxon>
        <taxon>Spalacinae</taxon>
        <taxon>Nannospalax</taxon>
    </lineage>
</organism>
<dbReference type="GO" id="GO:0019215">
    <property type="term" value="F:intermediate filament binding"/>
    <property type="evidence" value="ECO:0007669"/>
    <property type="project" value="InterPro"/>
</dbReference>
<feature type="domain" description="IF rod" evidence="9">
    <location>
        <begin position="8"/>
        <end position="314"/>
    </location>
</feature>
<dbReference type="SMART" id="SM01391">
    <property type="entry name" value="Filament"/>
    <property type="match status" value="1"/>
</dbReference>
<evidence type="ECO:0000256" key="4">
    <source>
        <dbReference type="ARBA" id="ARBA00058665"/>
    </source>
</evidence>
<dbReference type="GeneTree" id="ENSGT00940000162240"/>
<reference evidence="10" key="2">
    <citation type="submission" date="2025-09" db="UniProtKB">
        <authorList>
            <consortium name="Ensembl"/>
        </authorList>
    </citation>
    <scope>IDENTIFICATION</scope>
</reference>
<dbReference type="SUPFAM" id="SSF64593">
    <property type="entry name" value="Intermediate filament protein, coiled coil region"/>
    <property type="match status" value="1"/>
</dbReference>
<proteinExistence type="inferred from homology"/>
<feature type="region of interest" description="Disordered" evidence="8">
    <location>
        <begin position="856"/>
        <end position="894"/>
    </location>
</feature>
<dbReference type="Proteomes" id="UP000694381">
    <property type="component" value="Unassembled WGS sequence"/>
</dbReference>
<feature type="region of interest" description="Disordered" evidence="8">
    <location>
        <begin position="1722"/>
        <end position="1747"/>
    </location>
</feature>
<dbReference type="GO" id="GO:0030844">
    <property type="term" value="P:positive regulation of intermediate filament depolymerization"/>
    <property type="evidence" value="ECO:0007669"/>
    <property type="project" value="TreeGrafter"/>
</dbReference>
<feature type="region of interest" description="Disordered" evidence="8">
    <location>
        <begin position="727"/>
        <end position="754"/>
    </location>
</feature>
<feature type="compositionally biased region" description="Basic and acidic residues" evidence="8">
    <location>
        <begin position="1283"/>
        <end position="1300"/>
    </location>
</feature>
<dbReference type="Pfam" id="PF00038">
    <property type="entry name" value="Filament"/>
    <property type="match status" value="2"/>
</dbReference>
<evidence type="ECO:0000256" key="3">
    <source>
        <dbReference type="ARBA" id="ARBA00023054"/>
    </source>
</evidence>
<accession>A0A8C6QES4</accession>